<dbReference type="PANTHER" id="PTHR22911:SF137">
    <property type="entry name" value="SOLUTE CARRIER FAMILY 35 MEMBER G2-RELATED"/>
    <property type="match status" value="1"/>
</dbReference>
<dbReference type="Pfam" id="PF00892">
    <property type="entry name" value="EamA"/>
    <property type="match status" value="1"/>
</dbReference>
<reference evidence="10 11" key="1">
    <citation type="journal article" date="2014" name="Genome Biol. Evol.">
        <title>The secreted proteins of Achlya hypogyna and Thraustotheca clavata identify the ancestral oomycete secretome and reveal gene acquisitions by horizontal gene transfer.</title>
        <authorList>
            <person name="Misner I."/>
            <person name="Blouin N."/>
            <person name="Leonard G."/>
            <person name="Richards T.A."/>
            <person name="Lane C.E."/>
        </authorList>
    </citation>
    <scope>NUCLEOTIDE SEQUENCE [LARGE SCALE GENOMIC DNA]</scope>
    <source>
        <strain evidence="10 11">ATCC 34112</strain>
    </source>
</reference>
<keyword evidence="5 8" id="KW-0812">Transmembrane</keyword>
<dbReference type="InterPro" id="IPR004626">
    <property type="entry name" value="RarD"/>
</dbReference>
<evidence type="ECO:0000313" key="11">
    <source>
        <dbReference type="Proteomes" id="UP000243217"/>
    </source>
</evidence>
<feature type="transmembrane region" description="Helical" evidence="8">
    <location>
        <begin position="265"/>
        <end position="287"/>
    </location>
</feature>
<feature type="transmembrane region" description="Helical" evidence="8">
    <location>
        <begin position="180"/>
        <end position="199"/>
    </location>
</feature>
<feature type="transmembrane region" description="Helical" evidence="8">
    <location>
        <begin position="95"/>
        <end position="118"/>
    </location>
</feature>
<keyword evidence="11" id="KW-1185">Reference proteome</keyword>
<evidence type="ECO:0000256" key="5">
    <source>
        <dbReference type="ARBA" id="ARBA00022692"/>
    </source>
</evidence>
<evidence type="ECO:0000256" key="2">
    <source>
        <dbReference type="ARBA" id="ARBA00007362"/>
    </source>
</evidence>
<evidence type="ECO:0000256" key="6">
    <source>
        <dbReference type="ARBA" id="ARBA00022989"/>
    </source>
</evidence>
<protein>
    <submittedName>
        <fullName evidence="10">Membrane protein</fullName>
    </submittedName>
</protein>
<keyword evidence="6 8" id="KW-1133">Transmembrane helix</keyword>
<gene>
    <name evidence="10" type="ORF">THRCLA_22300</name>
</gene>
<evidence type="ECO:0000256" key="8">
    <source>
        <dbReference type="SAM" id="Phobius"/>
    </source>
</evidence>
<feature type="transmembrane region" description="Helical" evidence="8">
    <location>
        <begin position="69"/>
        <end position="89"/>
    </location>
</feature>
<comment type="caution">
    <text evidence="10">The sequence shown here is derived from an EMBL/GenBank/DDBJ whole genome shotgun (WGS) entry which is preliminary data.</text>
</comment>
<comment type="subcellular location">
    <subcellularLocation>
        <location evidence="1">Cell membrane</location>
        <topology evidence="1">Multi-pass membrane protein</topology>
    </subcellularLocation>
</comment>
<proteinExistence type="inferred from homology"/>
<feature type="domain" description="EamA" evidence="9">
    <location>
        <begin position="5"/>
        <end position="141"/>
    </location>
</feature>
<feature type="transmembrane region" description="Helical" evidence="8">
    <location>
        <begin position="125"/>
        <end position="143"/>
    </location>
</feature>
<feature type="transmembrane region" description="Helical" evidence="8">
    <location>
        <begin position="236"/>
        <end position="259"/>
    </location>
</feature>
<dbReference type="PANTHER" id="PTHR22911">
    <property type="entry name" value="ACYL-MALONYL CONDENSING ENZYME-RELATED"/>
    <property type="match status" value="1"/>
</dbReference>
<dbReference type="OrthoDB" id="64403at2759"/>
<dbReference type="InterPro" id="IPR000620">
    <property type="entry name" value="EamA_dom"/>
</dbReference>
<dbReference type="EMBL" id="JNBS01002243">
    <property type="protein sequence ID" value="OQR93603.1"/>
    <property type="molecule type" value="Genomic_DNA"/>
</dbReference>
<keyword evidence="3" id="KW-0813">Transport</keyword>
<evidence type="ECO:0000256" key="1">
    <source>
        <dbReference type="ARBA" id="ARBA00004651"/>
    </source>
</evidence>
<dbReference type="AlphaFoldDB" id="A0A1V9Z6G6"/>
<keyword evidence="4" id="KW-1003">Cell membrane</keyword>
<dbReference type="Proteomes" id="UP000243217">
    <property type="component" value="Unassembled WGS sequence"/>
</dbReference>
<comment type="similarity">
    <text evidence="2">Belongs to the EamA transporter family.</text>
</comment>
<evidence type="ECO:0000313" key="10">
    <source>
        <dbReference type="EMBL" id="OQR93603.1"/>
    </source>
</evidence>
<name>A0A1V9Z6G6_9STRA</name>
<keyword evidence="7 8" id="KW-0472">Membrane</keyword>
<organism evidence="10 11">
    <name type="scientific">Thraustotheca clavata</name>
    <dbReference type="NCBI Taxonomy" id="74557"/>
    <lineage>
        <taxon>Eukaryota</taxon>
        <taxon>Sar</taxon>
        <taxon>Stramenopiles</taxon>
        <taxon>Oomycota</taxon>
        <taxon>Saprolegniomycetes</taxon>
        <taxon>Saprolegniales</taxon>
        <taxon>Achlyaceae</taxon>
        <taxon>Thraustotheca</taxon>
    </lineage>
</organism>
<evidence type="ECO:0000256" key="4">
    <source>
        <dbReference type="ARBA" id="ARBA00022475"/>
    </source>
</evidence>
<evidence type="ECO:0000256" key="7">
    <source>
        <dbReference type="ARBA" id="ARBA00023136"/>
    </source>
</evidence>
<dbReference type="GO" id="GO:0005886">
    <property type="term" value="C:plasma membrane"/>
    <property type="evidence" value="ECO:0007669"/>
    <property type="project" value="UniProtKB-SubCell"/>
</dbReference>
<feature type="transmembrane region" description="Helical" evidence="8">
    <location>
        <begin position="211"/>
        <end position="229"/>
    </location>
</feature>
<sequence>MTAMVGVVLGVSANVIFGVQPLYWKLLEDFDSYQVTMHRLVWSLPVIGIALVARHDLKTYFEVMQQKEMIAAYFVTALLMAVNFFLSLWAVTAGYVLQMSLGFFMNPLMTVLLGVVFLRETMTHIQFCAIALATIGVLVVTIGEGEFPWVALAVGLDNAVFTLLRKIAPLNGLVATSMEITMMFIPALIYLLCCEAMGTGEFGHSGFTADLLMIGAGPWSVIPLVLLSLSIDHISLVVLGVIQFISPTLSTLLGLFVFGEIPSQSLVIGFTCVVLALIIFTYASAVAPSPEEKTLLLPQKHPIQEKKV</sequence>
<feature type="transmembrane region" description="Helical" evidence="8">
    <location>
        <begin position="37"/>
        <end position="57"/>
    </location>
</feature>
<evidence type="ECO:0000259" key="9">
    <source>
        <dbReference type="Pfam" id="PF00892"/>
    </source>
</evidence>
<dbReference type="SUPFAM" id="SSF103481">
    <property type="entry name" value="Multidrug resistance efflux transporter EmrE"/>
    <property type="match status" value="2"/>
</dbReference>
<accession>A0A1V9Z6G6</accession>
<dbReference type="InterPro" id="IPR037185">
    <property type="entry name" value="EmrE-like"/>
</dbReference>
<evidence type="ECO:0000256" key="3">
    <source>
        <dbReference type="ARBA" id="ARBA00022448"/>
    </source>
</evidence>
<dbReference type="NCBIfam" id="TIGR00688">
    <property type="entry name" value="rarD"/>
    <property type="match status" value="1"/>
</dbReference>